<dbReference type="Gene3D" id="2.160.20.10">
    <property type="entry name" value="Single-stranded right-handed beta-helix, Pectin lyase-like"/>
    <property type="match status" value="1"/>
</dbReference>
<evidence type="ECO:0000313" key="2">
    <source>
        <dbReference type="EMBL" id="ACZ28661.1"/>
    </source>
</evidence>
<dbReference type="SUPFAM" id="SSF51126">
    <property type="entry name" value="Pectin lyase-like"/>
    <property type="match status" value="1"/>
</dbReference>
<dbReference type="InterPro" id="IPR012334">
    <property type="entry name" value="Pectin_lyas_fold"/>
</dbReference>
<dbReference type="SMART" id="SM00710">
    <property type="entry name" value="PbH1"/>
    <property type="match status" value="4"/>
</dbReference>
<dbReference type="InterPro" id="IPR039448">
    <property type="entry name" value="Beta_helix"/>
</dbReference>
<proteinExistence type="predicted"/>
<dbReference type="InterPro" id="IPR011050">
    <property type="entry name" value="Pectin_lyase_fold/virulence"/>
</dbReference>
<organism evidence="2">
    <name type="scientific">uncultured organism</name>
    <dbReference type="NCBI Taxonomy" id="155900"/>
    <lineage>
        <taxon>unclassified sequences</taxon>
        <taxon>environmental samples</taxon>
    </lineage>
</organism>
<dbReference type="Pfam" id="PF13229">
    <property type="entry name" value="Beta_helix"/>
    <property type="match status" value="1"/>
</dbReference>
<dbReference type="InterPro" id="IPR006626">
    <property type="entry name" value="PbH1"/>
</dbReference>
<protein>
    <recommendedName>
        <fullName evidence="1">Right handed beta helix domain-containing protein</fullName>
    </recommendedName>
</protein>
<dbReference type="EMBL" id="GU191802">
    <property type="protein sequence ID" value="ACZ28661.1"/>
    <property type="molecule type" value="Genomic_DNA"/>
</dbReference>
<accession>E3T349</accession>
<reference evidence="2" key="1">
    <citation type="journal article" date="2011" name="ISME J.">
        <title>Comparative metagenomics of microbial communities inhabiting deep-sea hydrothermal vent chimneys with contrasting chemistries.</title>
        <authorList>
            <person name="Xie W."/>
            <person name="Wang F."/>
            <person name="Guo L."/>
            <person name="Chen Z."/>
            <person name="Sievert S.M."/>
            <person name="Meng J."/>
            <person name="Huang G."/>
            <person name="Li Y."/>
            <person name="Yan Q."/>
            <person name="Wu S."/>
            <person name="Wang X."/>
            <person name="Chen S."/>
            <person name="He G."/>
            <person name="Xiao X."/>
            <person name="Xu A."/>
        </authorList>
    </citation>
    <scope>NUCLEOTIDE SEQUENCE</scope>
</reference>
<feature type="domain" description="Right handed beta helix" evidence="1">
    <location>
        <begin position="159"/>
        <end position="296"/>
    </location>
</feature>
<evidence type="ECO:0000259" key="1">
    <source>
        <dbReference type="Pfam" id="PF13229"/>
    </source>
</evidence>
<sequence>MKKIILGFALCLLATLVHSKDLYVDASLGDDSLTRANNAAGTPWATIGRAVWGSTSRTNPNANEAAQAGDVVIVNAGTYNTTAGTGERYYPIWNPVNSGVEGSPIIIRAEGDVYLQSNTISGEPIIGTFNKSYIVWDGFILDESNITTTADTGPLVVWDSNNITIQKYDNLSIATPWNDNHNSIRIERSSNSMIYNNTISGNRNGGDNRNGSAVMLYYSDNIIIENNEIFDSSAGVFVKGANDGPVIIRNNYLHDLTHEGIALGGIGTDNAQNGAQIFQNIVHNVQSGITFIGYDSVSPANVNVYNNTFNNCSNGGIFLRPNTDGYLNINIFNNIISSSTRGIQGEDITDVSNISFSYNLYYDIITHARTTSTNRTFSYWTETLGKDTVGSTINVDPLFIDAANNNYKLVDGSAALTAGDSGQAGRCFILQVMK</sequence>
<name>E3T349_9ZZZZ</name>
<dbReference type="AlphaFoldDB" id="E3T349"/>